<proteinExistence type="predicted"/>
<organism evidence="2 3">
    <name type="scientific">Candida boidinii</name>
    <name type="common">Yeast</name>
    <dbReference type="NCBI Taxonomy" id="5477"/>
    <lineage>
        <taxon>Eukaryota</taxon>
        <taxon>Fungi</taxon>
        <taxon>Dikarya</taxon>
        <taxon>Ascomycota</taxon>
        <taxon>Saccharomycotina</taxon>
        <taxon>Pichiomycetes</taxon>
        <taxon>Pichiales</taxon>
        <taxon>Pichiaceae</taxon>
        <taxon>Ogataea</taxon>
        <taxon>Ogataea/Candida clade</taxon>
    </lineage>
</organism>
<dbReference type="EMBL" id="BSXN01002969">
    <property type="protein sequence ID" value="GME78180.1"/>
    <property type="molecule type" value="Genomic_DNA"/>
</dbReference>
<feature type="compositionally biased region" description="Acidic residues" evidence="1">
    <location>
        <begin position="324"/>
        <end position="337"/>
    </location>
</feature>
<dbReference type="Proteomes" id="UP001165120">
    <property type="component" value="Unassembled WGS sequence"/>
</dbReference>
<gene>
    <name evidence="2" type="ORF">Cboi02_000573500</name>
</gene>
<comment type="caution">
    <text evidence="2">The sequence shown here is derived from an EMBL/GenBank/DDBJ whole genome shotgun (WGS) entry which is preliminary data.</text>
</comment>
<reference evidence="2" key="1">
    <citation type="submission" date="2023-04" db="EMBL/GenBank/DDBJ databases">
        <title>Candida boidinii NBRC 10035.</title>
        <authorList>
            <person name="Ichikawa N."/>
            <person name="Sato H."/>
            <person name="Tonouchi N."/>
        </authorList>
    </citation>
    <scope>NUCLEOTIDE SEQUENCE</scope>
    <source>
        <strain evidence="2">NBRC 10035</strain>
    </source>
</reference>
<name>A0A9W6T7M1_CANBO</name>
<evidence type="ECO:0000313" key="3">
    <source>
        <dbReference type="Proteomes" id="UP001165120"/>
    </source>
</evidence>
<keyword evidence="3" id="KW-1185">Reference proteome</keyword>
<sequence length="366" mass="44222">MNNNNRNINDINNATTTIPINGQSEELRDDNSMVLNTIEYERILNSRSEYRFFNKNHIKRDFRKNLFDLNSKKIIIGELFLHHCFINFHQYNWFNVSEYRFKKLIFYKCKIDMFTMKFMSLKFLEDPILESILIIDCIFQNYKVMEEFMGLLKLKPIEIIEVYNCFSRFGISYDNFKIHKKKLDDVEVEIVEPNYDHVTNDDYDYDNPIAENIRRNANITEDFYDLTNYKTNDFEIPITTTKKFKKIKTNYKIIKSILVEDTLNEEEIKRQRLNFKEYPNIVKIPKDYYYNVYEDYCNEDDQVSDKDNINIGGTKTEKRKADNDNDEYYDGEESDEDELFQSTIMNEDKDKWFLEVAKTNNLDFEF</sequence>
<feature type="region of interest" description="Disordered" evidence="1">
    <location>
        <begin position="304"/>
        <end position="337"/>
    </location>
</feature>
<evidence type="ECO:0000313" key="2">
    <source>
        <dbReference type="EMBL" id="GME78180.1"/>
    </source>
</evidence>
<protein>
    <submittedName>
        <fullName evidence="2">Unnamed protein product</fullName>
    </submittedName>
</protein>
<dbReference type="AlphaFoldDB" id="A0A9W6T7M1"/>
<accession>A0A9W6T7M1</accession>
<evidence type="ECO:0000256" key="1">
    <source>
        <dbReference type="SAM" id="MobiDB-lite"/>
    </source>
</evidence>